<dbReference type="Gene3D" id="3.40.50.1010">
    <property type="entry name" value="5'-nuclease"/>
    <property type="match status" value="1"/>
</dbReference>
<evidence type="ECO:0000313" key="8">
    <source>
        <dbReference type="EMBL" id="KAF6215027.1"/>
    </source>
</evidence>
<dbReference type="PROSITE" id="PS00841">
    <property type="entry name" value="XPG_1"/>
    <property type="match status" value="1"/>
</dbReference>
<comment type="caution">
    <text evidence="8">The sequence shown here is derived from an EMBL/GenBank/DDBJ whole genome shotgun (WGS) entry which is preliminary data.</text>
</comment>
<dbReference type="InterPro" id="IPR006085">
    <property type="entry name" value="XPG_DNA_repair_N"/>
</dbReference>
<dbReference type="GO" id="GO:0003697">
    <property type="term" value="F:single-stranded DNA binding"/>
    <property type="evidence" value="ECO:0007669"/>
    <property type="project" value="InterPro"/>
</dbReference>
<reference evidence="8" key="1">
    <citation type="journal article" date="2021" name="Mol. Ecol. Resour.">
        <title>Apolygus lucorum genome provides insights into omnivorousness and mesophyll feeding.</title>
        <authorList>
            <person name="Liu Y."/>
            <person name="Liu H."/>
            <person name="Wang H."/>
            <person name="Huang T."/>
            <person name="Liu B."/>
            <person name="Yang B."/>
            <person name="Yin L."/>
            <person name="Li B."/>
            <person name="Zhang Y."/>
            <person name="Zhang S."/>
            <person name="Jiang F."/>
            <person name="Zhang X."/>
            <person name="Ren Y."/>
            <person name="Wang B."/>
            <person name="Wang S."/>
            <person name="Lu Y."/>
            <person name="Wu K."/>
            <person name="Fan W."/>
            <person name="Wang G."/>
        </authorList>
    </citation>
    <scope>NUCLEOTIDE SEQUENCE</scope>
    <source>
        <strain evidence="8">12Hb</strain>
    </source>
</reference>
<comment type="similarity">
    <text evidence="2">Belongs to the XPG/RAD2 endonuclease family. XPG subfamily.</text>
</comment>
<evidence type="ECO:0000256" key="6">
    <source>
        <dbReference type="ARBA" id="ARBA00023242"/>
    </source>
</evidence>
<comment type="subcellular location">
    <subcellularLocation>
        <location evidence="1">Nucleus</location>
    </subcellularLocation>
</comment>
<dbReference type="SUPFAM" id="SSF88723">
    <property type="entry name" value="PIN domain-like"/>
    <property type="match status" value="1"/>
</dbReference>
<evidence type="ECO:0000256" key="2">
    <source>
        <dbReference type="ARBA" id="ARBA00005283"/>
    </source>
</evidence>
<dbReference type="InterPro" id="IPR001044">
    <property type="entry name" value="XPG/Rad2_eukaryotes"/>
</dbReference>
<accession>A0A8S9Y1G0</accession>
<keyword evidence="3" id="KW-0378">Hydrolase</keyword>
<dbReference type="SMART" id="SM00485">
    <property type="entry name" value="XPGN"/>
    <property type="match status" value="1"/>
</dbReference>
<dbReference type="GO" id="GO:0016788">
    <property type="term" value="F:hydrolase activity, acting on ester bonds"/>
    <property type="evidence" value="ECO:0007669"/>
    <property type="project" value="InterPro"/>
</dbReference>
<dbReference type="GO" id="GO:0005634">
    <property type="term" value="C:nucleus"/>
    <property type="evidence" value="ECO:0007669"/>
    <property type="project" value="UniProtKB-SubCell"/>
</dbReference>
<evidence type="ECO:0000256" key="5">
    <source>
        <dbReference type="ARBA" id="ARBA00023204"/>
    </source>
</evidence>
<evidence type="ECO:0000256" key="4">
    <source>
        <dbReference type="ARBA" id="ARBA00022763"/>
    </source>
</evidence>
<evidence type="ECO:0000313" key="9">
    <source>
        <dbReference type="Proteomes" id="UP000466442"/>
    </source>
</evidence>
<dbReference type="PANTHER" id="PTHR16171">
    <property type="entry name" value="DNA REPAIR PROTEIN COMPLEMENTING XP-G CELLS-RELATED"/>
    <property type="match status" value="1"/>
</dbReference>
<dbReference type="InterPro" id="IPR019974">
    <property type="entry name" value="XPG_CS"/>
</dbReference>
<dbReference type="PANTHER" id="PTHR16171:SF7">
    <property type="entry name" value="DNA REPAIR PROTEIN RAD2"/>
    <property type="match status" value="1"/>
</dbReference>
<dbReference type="GO" id="GO:0006289">
    <property type="term" value="P:nucleotide-excision repair"/>
    <property type="evidence" value="ECO:0007669"/>
    <property type="project" value="InterPro"/>
</dbReference>
<dbReference type="Proteomes" id="UP000466442">
    <property type="component" value="Unassembled WGS sequence"/>
</dbReference>
<gene>
    <name evidence="8" type="ORF">GE061_009776</name>
</gene>
<evidence type="ECO:0000256" key="3">
    <source>
        <dbReference type="ARBA" id="ARBA00022759"/>
    </source>
</evidence>
<dbReference type="GO" id="GO:0004520">
    <property type="term" value="F:DNA endonuclease activity"/>
    <property type="evidence" value="ECO:0007669"/>
    <property type="project" value="TreeGrafter"/>
</dbReference>
<proteinExistence type="inferred from homology"/>
<dbReference type="InterPro" id="IPR029060">
    <property type="entry name" value="PIN-like_dom_sf"/>
</dbReference>
<dbReference type="PRINTS" id="PR00853">
    <property type="entry name" value="XPGRADSUPER"/>
</dbReference>
<feature type="domain" description="XPG N-terminal" evidence="7">
    <location>
        <begin position="36"/>
        <end position="145"/>
    </location>
</feature>
<dbReference type="PRINTS" id="PR00066">
    <property type="entry name" value="XRODRMPGMNTG"/>
</dbReference>
<evidence type="ECO:0000259" key="7">
    <source>
        <dbReference type="SMART" id="SM00485"/>
    </source>
</evidence>
<evidence type="ECO:0000256" key="1">
    <source>
        <dbReference type="ARBA" id="ARBA00004123"/>
    </source>
</evidence>
<name>A0A8S9Y1G0_APOLU</name>
<organism evidence="8 9">
    <name type="scientific">Apolygus lucorum</name>
    <name type="common">Small green plant bug</name>
    <name type="synonym">Lygocoris lucorum</name>
    <dbReference type="NCBI Taxonomy" id="248454"/>
    <lineage>
        <taxon>Eukaryota</taxon>
        <taxon>Metazoa</taxon>
        <taxon>Ecdysozoa</taxon>
        <taxon>Arthropoda</taxon>
        <taxon>Hexapoda</taxon>
        <taxon>Insecta</taxon>
        <taxon>Pterygota</taxon>
        <taxon>Neoptera</taxon>
        <taxon>Paraneoptera</taxon>
        <taxon>Hemiptera</taxon>
        <taxon>Heteroptera</taxon>
        <taxon>Panheteroptera</taxon>
        <taxon>Cimicomorpha</taxon>
        <taxon>Miridae</taxon>
        <taxon>Mirini</taxon>
        <taxon>Apolygus</taxon>
    </lineage>
</organism>
<sequence length="384" mass="43779">MELGVHDLPDQLIEFCKFVYLFFASNILIFAARCFISFGNLVSWSRIHPSVIRYRWERAQLVTRNRHDTLAKDYGTIDVSIWLYQLVRGFDSSARPGSNMFLLGLFHRICKLLFYRIKPIFVFDGGVPSLKKKTIAARQKGRRRAQESIEKVRQQLLENLIKQQALGDVLGENVKIPKQFTSKQDELFWLPPVSEGETISRLEEEESDSEDEQMTRRYAGDLNSVDVTSEDFLKLPADVRHDILTDLKETRKLNSWAKIHLMPEEADDFSSFQMGRLLKRRAVQAGLDKAAEELGVRGLTVNDLESILSEQGIDLSQRIAGDSSTRFVYSSNLNMKIAVYKIYAMPKLGDFGRVIAQLGGNKFIAISLCHGIEGRCFNQDSSGR</sequence>
<keyword evidence="9" id="KW-1185">Reference proteome</keyword>
<keyword evidence="6" id="KW-0539">Nucleus</keyword>
<keyword evidence="3" id="KW-0540">Nuclease</keyword>
<protein>
    <recommendedName>
        <fullName evidence="7">XPG N-terminal domain-containing protein</fullName>
    </recommendedName>
</protein>
<keyword evidence="3" id="KW-0255">Endonuclease</keyword>
<dbReference type="EMBL" id="WIXP02000002">
    <property type="protein sequence ID" value="KAF6215027.1"/>
    <property type="molecule type" value="Genomic_DNA"/>
</dbReference>
<keyword evidence="5" id="KW-0234">DNA repair</keyword>
<dbReference type="Pfam" id="PF00752">
    <property type="entry name" value="XPG_N"/>
    <property type="match status" value="1"/>
</dbReference>
<dbReference type="AlphaFoldDB" id="A0A8S9Y1G0"/>
<dbReference type="OrthoDB" id="31113at2759"/>
<dbReference type="InterPro" id="IPR006084">
    <property type="entry name" value="XPG/Rad2"/>
</dbReference>
<keyword evidence="4" id="KW-0227">DNA damage</keyword>